<evidence type="ECO:0000313" key="2">
    <source>
        <dbReference type="EMBL" id="EGP85824.1"/>
    </source>
</evidence>
<dbReference type="InParanoid" id="F9XET6"/>
<dbReference type="RefSeq" id="XP_003850848.1">
    <property type="nucleotide sequence ID" value="XM_003850800.1"/>
</dbReference>
<dbReference type="EMBL" id="CM001202">
    <property type="protein sequence ID" value="EGP85824.1"/>
    <property type="molecule type" value="Genomic_DNA"/>
</dbReference>
<sequence>MAKLKRISRACAYTFEPADKNRPAGTADFAKPTDTATNKNKDRLSALPKELRLDVYELLPLPSSTYVVSYPPVTGTGPHSQPILQVSSMIRKEAMPILYQDTQLIIKPRLDYCLPTIPRAITRSIPAFANHVAFMQVVAIVRTPLIVKLPPGTQMWKTRFFFERSGNRATVKCVLIDPECWWGRDTLMDWMKARAMEMKAVMVDHLRNDEAGKGKMLVEEALSFGTAEEWHDFNCAEVEFACHTCGVSRHACRGRQAVTFSQPSRVALSKMSEL</sequence>
<gene>
    <name evidence="2" type="ORF">MYCGRDRAFT_94720</name>
</gene>
<protein>
    <submittedName>
        <fullName evidence="2">Uncharacterized protein</fullName>
    </submittedName>
</protein>
<name>F9XET6_ZYMTI</name>
<evidence type="ECO:0000313" key="3">
    <source>
        <dbReference type="Proteomes" id="UP000008062"/>
    </source>
</evidence>
<dbReference type="Proteomes" id="UP000008062">
    <property type="component" value="Chromosome 7"/>
</dbReference>
<dbReference type="KEGG" id="ztr:MYCGRDRAFT_94720"/>
<dbReference type="GeneID" id="13397586"/>
<dbReference type="OrthoDB" id="10386832at2759"/>
<reference evidence="2 3" key="1">
    <citation type="journal article" date="2011" name="PLoS Genet.">
        <title>Finished genome of the fungal wheat pathogen Mycosphaerella graminicola reveals dispensome structure, chromosome plasticity, and stealth pathogenesis.</title>
        <authorList>
            <person name="Goodwin S.B."/>
            <person name="Ben M'barek S."/>
            <person name="Dhillon B."/>
            <person name="Wittenberg A.H.J."/>
            <person name="Crane C.F."/>
            <person name="Hane J.K."/>
            <person name="Foster A.J."/>
            <person name="Van der Lee T.A.J."/>
            <person name="Grimwood J."/>
            <person name="Aerts A."/>
            <person name="Antoniw J."/>
            <person name="Bailey A."/>
            <person name="Bluhm B."/>
            <person name="Bowler J."/>
            <person name="Bristow J."/>
            <person name="van der Burgt A."/>
            <person name="Canto-Canche B."/>
            <person name="Churchill A.C.L."/>
            <person name="Conde-Ferraez L."/>
            <person name="Cools H.J."/>
            <person name="Coutinho P.M."/>
            <person name="Csukai M."/>
            <person name="Dehal P."/>
            <person name="De Wit P."/>
            <person name="Donzelli B."/>
            <person name="van de Geest H.C."/>
            <person name="van Ham R.C.H.J."/>
            <person name="Hammond-Kosack K.E."/>
            <person name="Henrissat B."/>
            <person name="Kilian A."/>
            <person name="Kobayashi A.K."/>
            <person name="Koopmann E."/>
            <person name="Kourmpetis Y."/>
            <person name="Kuzniar A."/>
            <person name="Lindquist E."/>
            <person name="Lombard V."/>
            <person name="Maliepaard C."/>
            <person name="Martins N."/>
            <person name="Mehrabi R."/>
            <person name="Nap J.P.H."/>
            <person name="Ponomarenko A."/>
            <person name="Rudd J.J."/>
            <person name="Salamov A."/>
            <person name="Schmutz J."/>
            <person name="Schouten H.J."/>
            <person name="Shapiro H."/>
            <person name="Stergiopoulos I."/>
            <person name="Torriani S.F.F."/>
            <person name="Tu H."/>
            <person name="de Vries R.P."/>
            <person name="Waalwijk C."/>
            <person name="Ware S.B."/>
            <person name="Wiebenga A."/>
            <person name="Zwiers L.-H."/>
            <person name="Oliver R.P."/>
            <person name="Grigoriev I.V."/>
            <person name="Kema G.H.J."/>
        </authorList>
    </citation>
    <scope>NUCLEOTIDE SEQUENCE [LARGE SCALE GENOMIC DNA]</scope>
    <source>
        <strain evidence="3">CBS 115943 / IPO323</strain>
    </source>
</reference>
<dbReference type="AlphaFoldDB" id="F9XET6"/>
<accession>F9XET6</accession>
<keyword evidence="3" id="KW-1185">Reference proteome</keyword>
<evidence type="ECO:0000256" key="1">
    <source>
        <dbReference type="SAM" id="MobiDB-lite"/>
    </source>
</evidence>
<dbReference type="HOGENOM" id="CLU_1016383_0_0_1"/>
<organism evidence="2 3">
    <name type="scientific">Zymoseptoria tritici (strain CBS 115943 / IPO323)</name>
    <name type="common">Speckled leaf blotch fungus</name>
    <name type="synonym">Septoria tritici</name>
    <dbReference type="NCBI Taxonomy" id="336722"/>
    <lineage>
        <taxon>Eukaryota</taxon>
        <taxon>Fungi</taxon>
        <taxon>Dikarya</taxon>
        <taxon>Ascomycota</taxon>
        <taxon>Pezizomycotina</taxon>
        <taxon>Dothideomycetes</taxon>
        <taxon>Dothideomycetidae</taxon>
        <taxon>Mycosphaerellales</taxon>
        <taxon>Mycosphaerellaceae</taxon>
        <taxon>Zymoseptoria</taxon>
    </lineage>
</organism>
<feature type="region of interest" description="Disordered" evidence="1">
    <location>
        <begin position="22"/>
        <end position="41"/>
    </location>
</feature>
<proteinExistence type="predicted"/>